<dbReference type="AlphaFoldDB" id="X1ENT1"/>
<organism evidence="1">
    <name type="scientific">marine sediment metagenome</name>
    <dbReference type="NCBI Taxonomy" id="412755"/>
    <lineage>
        <taxon>unclassified sequences</taxon>
        <taxon>metagenomes</taxon>
        <taxon>ecological metagenomes</taxon>
    </lineage>
</organism>
<comment type="caution">
    <text evidence="1">The sequence shown here is derived from an EMBL/GenBank/DDBJ whole genome shotgun (WGS) entry which is preliminary data.</text>
</comment>
<proteinExistence type="predicted"/>
<gene>
    <name evidence="1" type="ORF">S01H4_65008</name>
</gene>
<sequence>MDQEELKTLYEMIYPYGQYDYDKVSACVKINKDLKKLCNEKFRHVLLIIARYLKLDYTYKTSTRKIFKGIYPQTILSRNI</sequence>
<evidence type="ECO:0000313" key="1">
    <source>
        <dbReference type="EMBL" id="GAH21965.1"/>
    </source>
</evidence>
<protein>
    <submittedName>
        <fullName evidence="1">Uncharacterized protein</fullName>
    </submittedName>
</protein>
<reference evidence="1" key="1">
    <citation type="journal article" date="2014" name="Front. Microbiol.">
        <title>High frequency of phylogenetically diverse reductive dehalogenase-homologous genes in deep subseafloor sedimentary metagenomes.</title>
        <authorList>
            <person name="Kawai M."/>
            <person name="Futagami T."/>
            <person name="Toyoda A."/>
            <person name="Takaki Y."/>
            <person name="Nishi S."/>
            <person name="Hori S."/>
            <person name="Arai W."/>
            <person name="Tsubouchi T."/>
            <person name="Morono Y."/>
            <person name="Uchiyama I."/>
            <person name="Ito T."/>
            <person name="Fujiyama A."/>
            <person name="Inagaki F."/>
            <person name="Takami H."/>
        </authorList>
    </citation>
    <scope>NUCLEOTIDE SEQUENCE</scope>
    <source>
        <strain evidence="1">Expedition CK06-06</strain>
    </source>
</reference>
<feature type="non-terminal residue" evidence="1">
    <location>
        <position position="80"/>
    </location>
</feature>
<name>X1ENT1_9ZZZZ</name>
<dbReference type="EMBL" id="BART01039621">
    <property type="protein sequence ID" value="GAH21965.1"/>
    <property type="molecule type" value="Genomic_DNA"/>
</dbReference>
<accession>X1ENT1</accession>